<evidence type="ECO:0000256" key="7">
    <source>
        <dbReference type="ARBA" id="ARBA00023136"/>
    </source>
</evidence>
<dbReference type="GO" id="GO:0007165">
    <property type="term" value="P:signal transduction"/>
    <property type="evidence" value="ECO:0007669"/>
    <property type="project" value="InterPro"/>
</dbReference>
<keyword evidence="4" id="KW-0547">Nucleotide-binding</keyword>
<dbReference type="GO" id="GO:0005886">
    <property type="term" value="C:plasma membrane"/>
    <property type="evidence" value="ECO:0007669"/>
    <property type="project" value="UniProtKB-SubCell"/>
</dbReference>
<evidence type="ECO:0000256" key="3">
    <source>
        <dbReference type="ARBA" id="ARBA00022475"/>
    </source>
</evidence>
<dbReference type="PANTHER" id="PTHR24070">
    <property type="entry name" value="RAS, DI-RAS, AND RHEB FAMILY MEMBERS OF SMALL GTPASE SUPERFAMILY"/>
    <property type="match status" value="1"/>
</dbReference>
<dbReference type="Proteomes" id="UP001431209">
    <property type="component" value="Unassembled WGS sequence"/>
</dbReference>
<dbReference type="SUPFAM" id="SSF52540">
    <property type="entry name" value="P-loop containing nucleoside triphosphate hydrolases"/>
    <property type="match status" value="1"/>
</dbReference>
<dbReference type="PROSITE" id="PS51419">
    <property type="entry name" value="RAB"/>
    <property type="match status" value="1"/>
</dbReference>
<dbReference type="InterPro" id="IPR020849">
    <property type="entry name" value="Small_GTPase_Ras-type"/>
</dbReference>
<dbReference type="EC" id="3.6.5.2" evidence="2"/>
<dbReference type="SMART" id="SM00175">
    <property type="entry name" value="RAB"/>
    <property type="match status" value="1"/>
</dbReference>
<comment type="caution">
    <text evidence="9">The sequence shown here is derived from an EMBL/GenBank/DDBJ whole genome shotgun (WGS) entry which is preliminary data.</text>
</comment>
<reference evidence="9 10" key="1">
    <citation type="submission" date="2024-03" db="EMBL/GenBank/DDBJ databases">
        <title>The Acrasis kona genome and developmental transcriptomes reveal deep origins of eukaryotic multicellular pathways.</title>
        <authorList>
            <person name="Sheikh S."/>
            <person name="Fu C.-J."/>
            <person name="Brown M.W."/>
            <person name="Baldauf S.L."/>
        </authorList>
    </citation>
    <scope>NUCLEOTIDE SEQUENCE [LARGE SCALE GENOMIC DNA]</scope>
    <source>
        <strain evidence="9 10">ATCC MYA-3509</strain>
    </source>
</reference>
<dbReference type="GO" id="GO:0005525">
    <property type="term" value="F:GTP binding"/>
    <property type="evidence" value="ECO:0007669"/>
    <property type="project" value="UniProtKB-KW"/>
</dbReference>
<dbReference type="AlphaFoldDB" id="A0AAW2YTX1"/>
<dbReference type="Pfam" id="PF00071">
    <property type="entry name" value="Ras"/>
    <property type="match status" value="1"/>
</dbReference>
<evidence type="ECO:0000313" key="10">
    <source>
        <dbReference type="Proteomes" id="UP001431209"/>
    </source>
</evidence>
<evidence type="ECO:0000256" key="1">
    <source>
        <dbReference type="ARBA" id="ARBA00004236"/>
    </source>
</evidence>
<dbReference type="EMBL" id="JAOPGA020000676">
    <property type="protein sequence ID" value="KAL0480620.1"/>
    <property type="molecule type" value="Genomic_DNA"/>
</dbReference>
<dbReference type="PROSITE" id="PS51421">
    <property type="entry name" value="RAS"/>
    <property type="match status" value="1"/>
</dbReference>
<keyword evidence="5" id="KW-0378">Hydrolase</keyword>
<dbReference type="InterPro" id="IPR005225">
    <property type="entry name" value="Small_GTP-bd"/>
</dbReference>
<dbReference type="Gene3D" id="3.40.50.300">
    <property type="entry name" value="P-loop containing nucleotide triphosphate hydrolases"/>
    <property type="match status" value="1"/>
</dbReference>
<proteinExistence type="predicted"/>
<dbReference type="SMART" id="SM00174">
    <property type="entry name" value="RHO"/>
    <property type="match status" value="1"/>
</dbReference>
<sequence length="222" mass="24862">MTEELGSSAASPSSPASAASPASASQPDLHVNTPNVDRFKVAVVGSGAVGKSAITVMYVQNQFVECYDPTIEDSYRKHTKVDERVCILDVLDTAGQEEYRSLRDTYMRQAHGFFIVYSINSKASFDNLQDYVESIKRVKDKDSVPFVLFGNKADLENEREVEKEEGNKFVQEYMSGSPLFEGSAKTKLNVEEAFNELIRVIRNRLGIKPFVEEKKKKKCTIL</sequence>
<evidence type="ECO:0000313" key="9">
    <source>
        <dbReference type="EMBL" id="KAL0480620.1"/>
    </source>
</evidence>
<dbReference type="InterPro" id="IPR027417">
    <property type="entry name" value="P-loop_NTPase"/>
</dbReference>
<keyword evidence="10" id="KW-1185">Reference proteome</keyword>
<dbReference type="SMART" id="SM00173">
    <property type="entry name" value="RAS"/>
    <property type="match status" value="1"/>
</dbReference>
<evidence type="ECO:0000256" key="2">
    <source>
        <dbReference type="ARBA" id="ARBA00011984"/>
    </source>
</evidence>
<organism evidence="9 10">
    <name type="scientific">Acrasis kona</name>
    <dbReference type="NCBI Taxonomy" id="1008807"/>
    <lineage>
        <taxon>Eukaryota</taxon>
        <taxon>Discoba</taxon>
        <taxon>Heterolobosea</taxon>
        <taxon>Tetramitia</taxon>
        <taxon>Eutetramitia</taxon>
        <taxon>Acrasidae</taxon>
        <taxon>Acrasis</taxon>
    </lineage>
</organism>
<dbReference type="NCBIfam" id="TIGR00231">
    <property type="entry name" value="small_GTP"/>
    <property type="match status" value="1"/>
</dbReference>
<dbReference type="GO" id="GO:0003925">
    <property type="term" value="F:G protein activity"/>
    <property type="evidence" value="ECO:0007669"/>
    <property type="project" value="UniProtKB-EC"/>
</dbReference>
<keyword evidence="7" id="KW-0472">Membrane</keyword>
<dbReference type="FunFam" id="3.40.50.300:FF:000343">
    <property type="entry name" value="Ras family gtpase"/>
    <property type="match status" value="1"/>
</dbReference>
<dbReference type="PRINTS" id="PR00449">
    <property type="entry name" value="RASTRNSFRMNG"/>
</dbReference>
<evidence type="ECO:0000256" key="4">
    <source>
        <dbReference type="ARBA" id="ARBA00022741"/>
    </source>
</evidence>
<name>A0AAW2YTX1_9EUKA</name>
<keyword evidence="3" id="KW-1003">Cell membrane</keyword>
<keyword evidence="6" id="KW-0342">GTP-binding</keyword>
<comment type="subcellular location">
    <subcellularLocation>
        <location evidence="1">Cell membrane</location>
    </subcellularLocation>
</comment>
<feature type="compositionally biased region" description="Low complexity" evidence="8">
    <location>
        <begin position="7"/>
        <end position="25"/>
    </location>
</feature>
<accession>A0AAW2YTX1</accession>
<evidence type="ECO:0000256" key="8">
    <source>
        <dbReference type="SAM" id="MobiDB-lite"/>
    </source>
</evidence>
<dbReference type="InterPro" id="IPR001806">
    <property type="entry name" value="Small_GTPase"/>
</dbReference>
<dbReference type="PROSITE" id="PS51420">
    <property type="entry name" value="RHO"/>
    <property type="match status" value="1"/>
</dbReference>
<evidence type="ECO:0000256" key="6">
    <source>
        <dbReference type="ARBA" id="ARBA00023134"/>
    </source>
</evidence>
<evidence type="ECO:0000256" key="5">
    <source>
        <dbReference type="ARBA" id="ARBA00022801"/>
    </source>
</evidence>
<gene>
    <name evidence="9" type="ORF">AKO1_006801</name>
</gene>
<dbReference type="CDD" id="cd00876">
    <property type="entry name" value="Ras"/>
    <property type="match status" value="1"/>
</dbReference>
<protein>
    <recommendedName>
        <fullName evidence="2">small monomeric GTPase</fullName>
        <ecNumber evidence="2">3.6.5.2</ecNumber>
    </recommendedName>
</protein>
<feature type="region of interest" description="Disordered" evidence="8">
    <location>
        <begin position="1"/>
        <end position="30"/>
    </location>
</feature>